<keyword evidence="2" id="KW-0472">Membrane</keyword>
<feature type="transmembrane region" description="Helical" evidence="2">
    <location>
        <begin position="106"/>
        <end position="123"/>
    </location>
</feature>
<organism evidence="3">
    <name type="scientific">uncultured Acidimicrobiales bacterium</name>
    <dbReference type="NCBI Taxonomy" id="310071"/>
    <lineage>
        <taxon>Bacteria</taxon>
        <taxon>Bacillati</taxon>
        <taxon>Actinomycetota</taxon>
        <taxon>Acidimicrobiia</taxon>
        <taxon>Acidimicrobiales</taxon>
        <taxon>environmental samples</taxon>
    </lineage>
</organism>
<feature type="transmembrane region" description="Helical" evidence="2">
    <location>
        <begin position="153"/>
        <end position="172"/>
    </location>
</feature>
<protein>
    <recommendedName>
        <fullName evidence="4">Voltage-gated potassium channel</fullName>
    </recommendedName>
</protein>
<keyword evidence="2" id="KW-1133">Transmembrane helix</keyword>
<dbReference type="Gene3D" id="1.10.287.70">
    <property type="match status" value="1"/>
</dbReference>
<evidence type="ECO:0000256" key="1">
    <source>
        <dbReference type="SAM" id="MobiDB-lite"/>
    </source>
</evidence>
<dbReference type="EMBL" id="CADCSY010000008">
    <property type="protein sequence ID" value="CAA9211944.1"/>
    <property type="molecule type" value="Genomic_DNA"/>
</dbReference>
<proteinExistence type="predicted"/>
<gene>
    <name evidence="3" type="ORF">AVDCRST_MAG20-85</name>
</gene>
<dbReference type="AlphaFoldDB" id="A0A6J4H1Z2"/>
<accession>A0A6J4H1Z2</accession>
<evidence type="ECO:0000313" key="3">
    <source>
        <dbReference type="EMBL" id="CAA9211944.1"/>
    </source>
</evidence>
<dbReference type="SUPFAM" id="SSF81324">
    <property type="entry name" value="Voltage-gated potassium channels"/>
    <property type="match status" value="1"/>
</dbReference>
<feature type="transmembrane region" description="Helical" evidence="2">
    <location>
        <begin position="211"/>
        <end position="231"/>
    </location>
</feature>
<keyword evidence="2" id="KW-0812">Transmembrane</keyword>
<feature type="transmembrane region" description="Helical" evidence="2">
    <location>
        <begin position="184"/>
        <end position="204"/>
    </location>
</feature>
<evidence type="ECO:0008006" key="4">
    <source>
        <dbReference type="Google" id="ProtNLM"/>
    </source>
</evidence>
<evidence type="ECO:0000256" key="2">
    <source>
        <dbReference type="SAM" id="Phobius"/>
    </source>
</evidence>
<feature type="transmembrane region" description="Helical" evidence="2">
    <location>
        <begin position="75"/>
        <end position="94"/>
    </location>
</feature>
<reference evidence="3" key="1">
    <citation type="submission" date="2020-02" db="EMBL/GenBank/DDBJ databases">
        <authorList>
            <person name="Meier V. D."/>
        </authorList>
    </citation>
    <scope>NUCLEOTIDE SEQUENCE</scope>
    <source>
        <strain evidence="3">AVDCRST_MAG20</strain>
    </source>
</reference>
<name>A0A6J4H1Z2_9ACTN</name>
<feature type="transmembrane region" description="Helical" evidence="2">
    <location>
        <begin position="44"/>
        <end position="63"/>
    </location>
</feature>
<sequence length="246" mass="26305">MVSDDSGTPDSERPSGGRHRTPPLQRRATERERLAEVIAGHLDMPMTGAGVIFLLLVAAETITDPEGAVGTVFTWLGWSLWVLFVAEFLLRLVIAPSTAQFLRHNWWQVVFLAVPALRFLRALRAARAARLGRVVSSAVRTGRSAGRRLSSRVLAIGTVTAIVVLAASQILFEAGGYDTYGEALYAAALATIVGEPLFASGAVGRVVELALLCYSVVVFATLAGSMGAFILERRDADRVAARQAAS</sequence>
<feature type="region of interest" description="Disordered" evidence="1">
    <location>
        <begin position="1"/>
        <end position="28"/>
    </location>
</feature>